<dbReference type="InterPro" id="IPR020904">
    <property type="entry name" value="Sc_DH/Rdtase_CS"/>
</dbReference>
<comment type="similarity">
    <text evidence="1">Belongs to the short-chain dehydrogenases/reductases (SDR) family.</text>
</comment>
<evidence type="ECO:0000313" key="6">
    <source>
        <dbReference type="EMBL" id="CAB4888450.1"/>
    </source>
</evidence>
<proteinExistence type="inferred from homology"/>
<dbReference type="FunFam" id="3.40.50.720:FF:000084">
    <property type="entry name" value="Short-chain dehydrogenase reductase"/>
    <property type="match status" value="1"/>
</dbReference>
<dbReference type="EMBL" id="CAEZYR010000004">
    <property type="protein sequence ID" value="CAB4726846.1"/>
    <property type="molecule type" value="Genomic_DNA"/>
</dbReference>
<evidence type="ECO:0000313" key="4">
    <source>
        <dbReference type="EMBL" id="CAB4726846.1"/>
    </source>
</evidence>
<dbReference type="PANTHER" id="PTHR42760">
    <property type="entry name" value="SHORT-CHAIN DEHYDROGENASES/REDUCTASES FAMILY MEMBER"/>
    <property type="match status" value="1"/>
</dbReference>
<dbReference type="GO" id="GO:0016616">
    <property type="term" value="F:oxidoreductase activity, acting on the CH-OH group of donors, NAD or NADP as acceptor"/>
    <property type="evidence" value="ECO:0007669"/>
    <property type="project" value="UniProtKB-ARBA"/>
</dbReference>
<dbReference type="InterPro" id="IPR002347">
    <property type="entry name" value="SDR_fam"/>
</dbReference>
<dbReference type="PRINTS" id="PR00081">
    <property type="entry name" value="GDHRDH"/>
</dbReference>
<evidence type="ECO:0000313" key="5">
    <source>
        <dbReference type="EMBL" id="CAB4813182.1"/>
    </source>
</evidence>
<sequence length="270" mass="27642">MSGSATASSELDLTGKTVIVTGGTKGIGRVITTTFLEHGADVVICARNAPDSPVAANGKEAVFVACDVRDPEQVKAVAQVALDRFGRIDVLVNNAGGAPPADSATVSPRFNERIIALNLLAPITFAQAVYPAMSTQESGGVILNISSVSGIRPNPAGVAYGAAKAGLNNVAETLATEWGPKIRVLTITVGLIVTEEANLFYGDSTGVDRVGATIPARRMGTPDDIAGVVLFLASPLAKWMTGTNVMVHGGGEIPAYLAASTGEVTQINKG</sequence>
<dbReference type="SUPFAM" id="SSF51735">
    <property type="entry name" value="NAD(P)-binding Rossmann-fold domains"/>
    <property type="match status" value="1"/>
</dbReference>
<dbReference type="Pfam" id="PF13561">
    <property type="entry name" value="adh_short_C2"/>
    <property type="match status" value="1"/>
</dbReference>
<dbReference type="CDD" id="cd05233">
    <property type="entry name" value="SDR_c"/>
    <property type="match status" value="1"/>
</dbReference>
<evidence type="ECO:0000256" key="1">
    <source>
        <dbReference type="ARBA" id="ARBA00006484"/>
    </source>
</evidence>
<feature type="domain" description="Ketoreductase" evidence="3">
    <location>
        <begin position="16"/>
        <end position="196"/>
    </location>
</feature>
<evidence type="ECO:0000259" key="3">
    <source>
        <dbReference type="SMART" id="SM00822"/>
    </source>
</evidence>
<accession>A0A6J7PBY8</accession>
<protein>
    <submittedName>
        <fullName evidence="7">Unannotated protein</fullName>
    </submittedName>
</protein>
<organism evidence="7">
    <name type="scientific">freshwater metagenome</name>
    <dbReference type="NCBI Taxonomy" id="449393"/>
    <lineage>
        <taxon>unclassified sequences</taxon>
        <taxon>metagenomes</taxon>
        <taxon>ecological metagenomes</taxon>
    </lineage>
</organism>
<evidence type="ECO:0000256" key="2">
    <source>
        <dbReference type="ARBA" id="ARBA00023002"/>
    </source>
</evidence>
<keyword evidence="2" id="KW-0560">Oxidoreductase</keyword>
<dbReference type="AlphaFoldDB" id="A0A6J7PBY8"/>
<dbReference type="InterPro" id="IPR057326">
    <property type="entry name" value="KR_dom"/>
</dbReference>
<dbReference type="NCBIfam" id="NF005893">
    <property type="entry name" value="PRK07856.1"/>
    <property type="match status" value="1"/>
</dbReference>
<dbReference type="EMBL" id="CAFABA010000003">
    <property type="protein sequence ID" value="CAB4813182.1"/>
    <property type="molecule type" value="Genomic_DNA"/>
</dbReference>
<dbReference type="PANTHER" id="PTHR42760:SF133">
    <property type="entry name" value="3-OXOACYL-[ACYL-CARRIER-PROTEIN] REDUCTASE"/>
    <property type="match status" value="1"/>
</dbReference>
<reference evidence="7" key="1">
    <citation type="submission" date="2020-05" db="EMBL/GenBank/DDBJ databases">
        <authorList>
            <person name="Chiriac C."/>
            <person name="Salcher M."/>
            <person name="Ghai R."/>
            <person name="Kavagutti S V."/>
        </authorList>
    </citation>
    <scope>NUCLEOTIDE SEQUENCE</scope>
</reference>
<dbReference type="EMBL" id="CAFBMH010000001">
    <property type="protein sequence ID" value="CAB4888450.1"/>
    <property type="molecule type" value="Genomic_DNA"/>
</dbReference>
<dbReference type="PRINTS" id="PR00080">
    <property type="entry name" value="SDRFAMILY"/>
</dbReference>
<name>A0A6J7PBY8_9ZZZZ</name>
<dbReference type="SMART" id="SM00822">
    <property type="entry name" value="PKS_KR"/>
    <property type="match status" value="1"/>
</dbReference>
<dbReference type="NCBIfam" id="NF005559">
    <property type="entry name" value="PRK07231.1"/>
    <property type="match status" value="1"/>
</dbReference>
<evidence type="ECO:0000313" key="7">
    <source>
        <dbReference type="EMBL" id="CAB5003100.1"/>
    </source>
</evidence>
<dbReference type="EMBL" id="CAFBOS010000109">
    <property type="protein sequence ID" value="CAB5003100.1"/>
    <property type="molecule type" value="Genomic_DNA"/>
</dbReference>
<dbReference type="InterPro" id="IPR036291">
    <property type="entry name" value="NAD(P)-bd_dom_sf"/>
</dbReference>
<dbReference type="PROSITE" id="PS00061">
    <property type="entry name" value="ADH_SHORT"/>
    <property type="match status" value="1"/>
</dbReference>
<dbReference type="Gene3D" id="3.40.50.720">
    <property type="entry name" value="NAD(P)-binding Rossmann-like Domain"/>
    <property type="match status" value="1"/>
</dbReference>
<gene>
    <name evidence="4" type="ORF">UFOPK2754_00213</name>
    <name evidence="5" type="ORF">UFOPK3139_00152</name>
    <name evidence="6" type="ORF">UFOPK3543_00032</name>
    <name evidence="7" type="ORF">UFOPK3967_01759</name>
</gene>